<dbReference type="KEGG" id="csq:CSCA_3876"/>
<evidence type="ECO:0000313" key="1">
    <source>
        <dbReference type="EMBL" id="AKA71001.1"/>
    </source>
</evidence>
<gene>
    <name evidence="1" type="ORF">CSCA_3876</name>
</gene>
<dbReference type="Gene3D" id="3.40.50.300">
    <property type="entry name" value="P-loop containing nucleotide triphosphate hydrolases"/>
    <property type="match status" value="1"/>
</dbReference>
<dbReference type="InterPro" id="IPR027417">
    <property type="entry name" value="P-loop_NTPase"/>
</dbReference>
<dbReference type="AlphaFoldDB" id="A0A0E3GRV9"/>
<dbReference type="STRING" id="1548.CSCA_3876"/>
<reference evidence="1 2" key="1">
    <citation type="journal article" date="2015" name="J. Biotechnol.">
        <title>Complete genome sequence of a malodorant-producing acetogen, Clostridium scatologenes ATCC 25775(T).</title>
        <authorList>
            <person name="Zhu Z."/>
            <person name="Guo T."/>
            <person name="Zheng H."/>
            <person name="Song T."/>
            <person name="Ouyang P."/>
            <person name="Xie J."/>
        </authorList>
    </citation>
    <scope>NUCLEOTIDE SEQUENCE [LARGE SCALE GENOMIC DNA]</scope>
    <source>
        <strain evidence="1 2">ATCC 25775</strain>
    </source>
</reference>
<evidence type="ECO:0000313" key="2">
    <source>
        <dbReference type="Proteomes" id="UP000033115"/>
    </source>
</evidence>
<keyword evidence="2" id="KW-1185">Reference proteome</keyword>
<evidence type="ECO:0008006" key="3">
    <source>
        <dbReference type="Google" id="ProtNLM"/>
    </source>
</evidence>
<dbReference type="EMBL" id="CP009933">
    <property type="protein sequence ID" value="AKA71001.1"/>
    <property type="molecule type" value="Genomic_DNA"/>
</dbReference>
<dbReference type="Proteomes" id="UP000033115">
    <property type="component" value="Chromosome"/>
</dbReference>
<organism evidence="1 2">
    <name type="scientific">Clostridium scatologenes</name>
    <dbReference type="NCBI Taxonomy" id="1548"/>
    <lineage>
        <taxon>Bacteria</taxon>
        <taxon>Bacillati</taxon>
        <taxon>Bacillota</taxon>
        <taxon>Clostridia</taxon>
        <taxon>Eubacteriales</taxon>
        <taxon>Clostridiaceae</taxon>
        <taxon>Clostridium</taxon>
    </lineage>
</organism>
<name>A0A0E3GRV9_CLOSL</name>
<proteinExistence type="predicted"/>
<protein>
    <recommendedName>
        <fullName evidence="3">Molybdopterin-guanine dinucleotide biosynthesis protein B (MobB) domain-containing protein</fullName>
    </recommendedName>
</protein>
<dbReference type="HOGENOM" id="CLU_124860_0_0_9"/>
<accession>A0A0E3GRV9</accession>
<sequence>MDIKLLNIPQMILIGSSSRNSGKTAIATELIKQLKNRCPIIGLKITTIQQKNSKCPRGGEGCGTCSNMKGNFELLEETNMTASKDTSLLLSSGAEKVFWLKCLKTHIKPAIEEFMSQIPKNTLIICESNSLRTVVNPGIFIMMKNSQNNIIKKSASEVINNADIIIANDFKNSINSITEKILKEILRDDISSNFLSYNYRNIK</sequence>
<dbReference type="RefSeq" id="WP_029159176.1">
    <property type="nucleotide sequence ID" value="NZ_CP009933.1"/>
</dbReference>